<dbReference type="InterPro" id="IPR011625">
    <property type="entry name" value="A2M_N_BRD"/>
</dbReference>
<organism evidence="5 6">
    <name type="scientific">Tectimicrobiota bacterium</name>
    <dbReference type="NCBI Taxonomy" id="2528274"/>
    <lineage>
        <taxon>Bacteria</taxon>
        <taxon>Pseudomonadati</taxon>
        <taxon>Nitrospinota/Tectimicrobiota group</taxon>
        <taxon>Candidatus Tectimicrobiota</taxon>
    </lineage>
</organism>
<accession>A0A938B1E1</accession>
<dbReference type="EMBL" id="VGLS01000079">
    <property type="protein sequence ID" value="MBM3222976.1"/>
    <property type="molecule type" value="Genomic_DNA"/>
</dbReference>
<feature type="domain" description="Alpha-2-macroglobulin" evidence="4">
    <location>
        <begin position="969"/>
        <end position="1058"/>
    </location>
</feature>
<dbReference type="Proteomes" id="UP000712673">
    <property type="component" value="Unassembled WGS sequence"/>
</dbReference>
<evidence type="ECO:0000313" key="5">
    <source>
        <dbReference type="EMBL" id="MBM3222976.1"/>
    </source>
</evidence>
<dbReference type="Gene3D" id="1.50.10.20">
    <property type="match status" value="1"/>
</dbReference>
<dbReference type="PANTHER" id="PTHR40094">
    <property type="entry name" value="ALPHA-2-MACROGLOBULIN HOMOLOG"/>
    <property type="match status" value="1"/>
</dbReference>
<dbReference type="GO" id="GO:0004866">
    <property type="term" value="F:endopeptidase inhibitor activity"/>
    <property type="evidence" value="ECO:0007669"/>
    <property type="project" value="InterPro"/>
</dbReference>
<dbReference type="Gene3D" id="2.60.40.1930">
    <property type="match status" value="1"/>
</dbReference>
<dbReference type="SUPFAM" id="SSF48239">
    <property type="entry name" value="Terpenoid cyclases/Protein prenyltransferases"/>
    <property type="match status" value="1"/>
</dbReference>
<evidence type="ECO:0000256" key="1">
    <source>
        <dbReference type="ARBA" id="ARBA00010556"/>
    </source>
</evidence>
<dbReference type="InterPro" id="IPR051802">
    <property type="entry name" value="YfhM-like"/>
</dbReference>
<comment type="similarity">
    <text evidence="1">Belongs to the protease inhibitor I39 (alpha-2-macroglobulin) family. Bacterial alpha-2-macroglobulin subfamily.</text>
</comment>
<evidence type="ECO:0000256" key="2">
    <source>
        <dbReference type="SAM" id="MobiDB-lite"/>
    </source>
</evidence>
<gene>
    <name evidence="5" type="ORF">FJZ47_04115</name>
</gene>
<dbReference type="InterPro" id="IPR001599">
    <property type="entry name" value="Macroglobln_a2"/>
</dbReference>
<feature type="domain" description="Alpha-2-macroglobulin bait region" evidence="3">
    <location>
        <begin position="753"/>
        <end position="907"/>
    </location>
</feature>
<sequence length="1699" mass="188301">MPVVNQRPPAQQCDPQQLALLFSAPVRKEGAQAALRFTPALTSAEATSSPWEDLPSSTNLTRAHRRGATYALPLPDLQWGTTYRLKAASQQIQDEFGRKLADPIDVHFLTAHKAPDLSVPYTVAVLEQQVDTHMPLEVLNLEALEVRYHTLTTSGTQAEQVLTIPLKTDIDVGYRIPLKVRDLIPAPSGVLQGTIHSTPPVGDEPQWFFTQVTPFHVHVKIGYHNTLVWVTTLDTGAPVRAARVQLTTEHLAPLSAAPNVIAEALTSAEGLALLHGTQALDTMLPLLQLWGDRGKLHAAIRVQKDEAMVLLPLVHDFQVEAYGPNRTHIRTSMEPRYGHMQAWGTTPQGVYRAGDTVQYKLYVRDQSNDHFIAPPQEGYALQIMDPTDKVVHEVQDITLSDFGAYHGDFVVPQTGAVGWYRFVLSAKFAKEEADSAEEKAPPRTWEPMRVLISDFTPAPFRVSADLHGSTLIQPAEELTVTTRAALHAGGPYGAAEVRLTASVQAQPLLPADPQAAGFSFGITAPPDRSAAAASETDTETTDADAEEIDDADDMPVLENEEGQSDTLHEVQERLDENGTLETTFTMPTAKVLYGQLRVESAVRDDRGKYVAGYATARYAGRDRYVGLRQTDWIWSAGTPAQLQVLVVDAQGAAVGGSTVQVKVEHLQVKAAQVKGAGNAYLPRYVRRWQEMATCTLVAQRSPETCSITPPGPGSYRLTASIADTQGRTHSTRIQRWATGTGFVLWETSPDHNLSIIPEQKVYKVGDTARYLIQNPFPGAQALLTIERLGVQRSWVETLHDATAVVQFPITPDHLPGFYLSVAIMSPRLDKPLTDTLVDLGKPTFRLGYARTLVKDLYKELQVTVQPQQEVYKPRQTATVNLRVNTRQGDIVPVELAVAVLDEAVFDLITGGRDYFDPYKGFYRLEALDLRNYNLLRQLVGRQKFDKKGANPGGDGGLDLDMRSLFKFVSYWNPALIPDAAGKATITFELPDNLTGWRVLAMAVTPDDRMGLGEGHFKANKPTEIRPALPNQVTVGDTFDARFTVLNRTATPRTLDVLLSATGALQDGPSMRQVFTAEPLKRYSVHLPVQTTQPGEIRLQVRAGDGQDRDALELPLTVLAPRHQALRVAATYGMTTDNEVREAVAFPADIRPDVGHLSVVASPTVIGGLDGVFAYLRDYPYACWEQKLTKGVMAAHYRSLTAYLSDTVRWPESQDLPERTLVLAANYQAPNGGMAYYVPSDEYVSLDLSAYTALAFSWLRGKGYAIPVAVESRLHDYLRTYLRHDNAPDFYSRGMRTTVQAMILAALAPQGKVQRDDVQRAHPHLQTMSLFGKAQYLQALTHVPDTAAMQQEVLDLIQAHANETSGKLVFSEEVDAAYQRILYSSLRTNCAVLSAMLAVKEARQNTAAASDVPSRMVRTITQTRENRTHWPNTQENIFCMNAVSEFSRVYEADTPQLTLRAYLNNQSFGEAQMQSYQAPAVDFQQPMQAAYVGQKATMTLQREGQGRVYYAMRLFYAPTELQTQPVNAGLEVHREYSVERGRGWVLLDSLLQIRLGELVKVDLYVSLPAARHFVVVDDPVPGGLEPVNRDLATASRVDADKATVPHGPASLWFRYNDWRAFGSTRWSFYHKELRHHAVRFYSEYLPAGRYHLSYVAQAITPGEFTVLPLRAEEMYNPETYGQRPPAILRVLQGGQQAARK</sequence>
<evidence type="ECO:0000313" key="6">
    <source>
        <dbReference type="Proteomes" id="UP000712673"/>
    </source>
</evidence>
<dbReference type="Pfam" id="PF01835">
    <property type="entry name" value="MG2"/>
    <property type="match status" value="1"/>
</dbReference>
<comment type="caution">
    <text evidence="5">The sequence shown here is derived from an EMBL/GenBank/DDBJ whole genome shotgun (WGS) entry which is preliminary data.</text>
</comment>
<proteinExistence type="inferred from homology"/>
<name>A0A938B1E1_UNCTE</name>
<evidence type="ECO:0000259" key="4">
    <source>
        <dbReference type="SMART" id="SM01360"/>
    </source>
</evidence>
<reference evidence="5" key="1">
    <citation type="submission" date="2019-03" db="EMBL/GenBank/DDBJ databases">
        <title>Lake Tanganyika Metagenome-Assembled Genomes (MAGs).</title>
        <authorList>
            <person name="Tran P."/>
        </authorList>
    </citation>
    <scope>NUCLEOTIDE SEQUENCE</scope>
    <source>
        <strain evidence="5">K_DeepCast_65m_m2_066</strain>
    </source>
</reference>
<evidence type="ECO:0000259" key="3">
    <source>
        <dbReference type="SMART" id="SM01359"/>
    </source>
</evidence>
<protein>
    <submittedName>
        <fullName evidence="5">Large extracellular alpha-helical protein</fullName>
    </submittedName>
</protein>
<feature type="region of interest" description="Disordered" evidence="2">
    <location>
        <begin position="524"/>
        <end position="554"/>
    </location>
</feature>
<dbReference type="SMART" id="SM01359">
    <property type="entry name" value="A2M_N_2"/>
    <property type="match status" value="1"/>
</dbReference>
<feature type="compositionally biased region" description="Acidic residues" evidence="2">
    <location>
        <begin position="536"/>
        <end position="554"/>
    </location>
</feature>
<dbReference type="Pfam" id="PF17973">
    <property type="entry name" value="bMG10"/>
    <property type="match status" value="1"/>
</dbReference>
<dbReference type="PANTHER" id="PTHR40094:SF1">
    <property type="entry name" value="UBIQUITIN DOMAIN-CONTAINING PROTEIN"/>
    <property type="match status" value="1"/>
</dbReference>
<dbReference type="Pfam" id="PF00207">
    <property type="entry name" value="A2M"/>
    <property type="match status" value="1"/>
</dbReference>
<dbReference type="Pfam" id="PF07703">
    <property type="entry name" value="A2M_BRD"/>
    <property type="match status" value="1"/>
</dbReference>
<dbReference type="SMART" id="SM01360">
    <property type="entry name" value="A2M"/>
    <property type="match status" value="1"/>
</dbReference>
<dbReference type="InterPro" id="IPR002890">
    <property type="entry name" value="MG2"/>
</dbReference>
<dbReference type="InterPro" id="IPR041246">
    <property type="entry name" value="Bact_MG10"/>
</dbReference>
<dbReference type="InterPro" id="IPR008930">
    <property type="entry name" value="Terpenoid_cyclase/PrenylTrfase"/>
</dbReference>